<comment type="caution">
    <text evidence="7">The sequence shown here is derived from an EMBL/GenBank/DDBJ whole genome shotgun (WGS) entry which is preliminary data.</text>
</comment>
<evidence type="ECO:0000256" key="5">
    <source>
        <dbReference type="ARBA" id="ARBA00023136"/>
    </source>
</evidence>
<organism evidence="7 8">
    <name type="scientific">Nocardioides aquiterrae</name>
    <dbReference type="NCBI Taxonomy" id="203799"/>
    <lineage>
        <taxon>Bacteria</taxon>
        <taxon>Bacillati</taxon>
        <taxon>Actinomycetota</taxon>
        <taxon>Actinomycetes</taxon>
        <taxon>Propionibacteriales</taxon>
        <taxon>Nocardioidaceae</taxon>
        <taxon>Nocardioides</taxon>
    </lineage>
</organism>
<proteinExistence type="predicted"/>
<dbReference type="CDD" id="cd06580">
    <property type="entry name" value="TM_PBP1_transp_TpRbsC_like"/>
    <property type="match status" value="1"/>
</dbReference>
<accession>A0ABN1UG90</accession>
<feature type="transmembrane region" description="Helical" evidence="6">
    <location>
        <begin position="161"/>
        <end position="179"/>
    </location>
</feature>
<feature type="transmembrane region" description="Helical" evidence="6">
    <location>
        <begin position="128"/>
        <end position="149"/>
    </location>
</feature>
<evidence type="ECO:0000256" key="3">
    <source>
        <dbReference type="ARBA" id="ARBA00022692"/>
    </source>
</evidence>
<dbReference type="RefSeq" id="WP_343907707.1">
    <property type="nucleotide sequence ID" value="NZ_BAAAJE010000009.1"/>
</dbReference>
<protein>
    <submittedName>
        <fullName evidence="7">ABC transporter permease</fullName>
    </submittedName>
</protein>
<evidence type="ECO:0000256" key="1">
    <source>
        <dbReference type="ARBA" id="ARBA00004651"/>
    </source>
</evidence>
<dbReference type="InterPro" id="IPR001851">
    <property type="entry name" value="ABC_transp_permease"/>
</dbReference>
<evidence type="ECO:0000256" key="6">
    <source>
        <dbReference type="SAM" id="Phobius"/>
    </source>
</evidence>
<dbReference type="Pfam" id="PF02653">
    <property type="entry name" value="BPD_transp_2"/>
    <property type="match status" value="1"/>
</dbReference>
<evidence type="ECO:0000313" key="8">
    <source>
        <dbReference type="Proteomes" id="UP001499979"/>
    </source>
</evidence>
<dbReference type="PANTHER" id="PTHR47089:SF1">
    <property type="entry name" value="GUANOSINE ABC TRANSPORTER PERMEASE PROTEIN NUPP"/>
    <property type="match status" value="1"/>
</dbReference>
<feature type="transmembrane region" description="Helical" evidence="6">
    <location>
        <begin position="211"/>
        <end position="228"/>
    </location>
</feature>
<dbReference type="PANTHER" id="PTHR47089">
    <property type="entry name" value="ABC TRANSPORTER, PERMEASE PROTEIN"/>
    <property type="match status" value="1"/>
</dbReference>
<name>A0ABN1UG90_9ACTN</name>
<reference evidence="7 8" key="1">
    <citation type="journal article" date="2019" name="Int. J. Syst. Evol. Microbiol.">
        <title>The Global Catalogue of Microorganisms (GCM) 10K type strain sequencing project: providing services to taxonomists for standard genome sequencing and annotation.</title>
        <authorList>
            <consortium name="The Broad Institute Genomics Platform"/>
            <consortium name="The Broad Institute Genome Sequencing Center for Infectious Disease"/>
            <person name="Wu L."/>
            <person name="Ma J."/>
        </authorList>
    </citation>
    <scope>NUCLEOTIDE SEQUENCE [LARGE SCALE GENOMIC DNA]</scope>
    <source>
        <strain evidence="7 8">JCM 11813</strain>
    </source>
</reference>
<feature type="transmembrane region" description="Helical" evidence="6">
    <location>
        <begin position="257"/>
        <end position="277"/>
    </location>
</feature>
<dbReference type="Proteomes" id="UP001499979">
    <property type="component" value="Unassembled WGS sequence"/>
</dbReference>
<keyword evidence="4 6" id="KW-1133">Transmembrane helix</keyword>
<feature type="transmembrane region" description="Helical" evidence="6">
    <location>
        <begin position="297"/>
        <end position="321"/>
    </location>
</feature>
<sequence length="375" mass="39424">MTLVRDGVETPDAEVPESVASVEGPGFAGRLLTLAVTIGACILVLVAVLEAVDVDPVLAWNSIWNSTFGSTRNFSETLVRATPLLLVALTLVPSLRAGLYNIGAPGQLAAGALAATWLALHLGGQPQAVSLVVCGVSAAATGAIVAAIPGWLKAQFGVNEIITTLAMNFIVISVIGWLLNGPFKGNYANLPQSDLVPDNSTLPILIPGTRAHYGILIALAFVPLLWALDRSVVGYRLRVFGANQQLTRQAHISRRRYLIGLMAFGGVGAGLSGWMQVVTIDRQLYPTVADPVGYAGLFVALLGGLTAVGSVVAAFILGALLHGGDGLQVGANVSPEIVQVVLGLILLAYAIHRGRSATREISIQKRRLPWRRSKR</sequence>
<keyword evidence="3 6" id="KW-0812">Transmembrane</keyword>
<gene>
    <name evidence="7" type="ORF">GCM10009606_23290</name>
</gene>
<comment type="subcellular location">
    <subcellularLocation>
        <location evidence="1">Cell membrane</location>
        <topology evidence="1">Multi-pass membrane protein</topology>
    </subcellularLocation>
</comment>
<evidence type="ECO:0000256" key="2">
    <source>
        <dbReference type="ARBA" id="ARBA00022475"/>
    </source>
</evidence>
<feature type="transmembrane region" description="Helical" evidence="6">
    <location>
        <begin position="31"/>
        <end position="52"/>
    </location>
</feature>
<dbReference type="EMBL" id="BAAAJE010000009">
    <property type="protein sequence ID" value="GAA1143147.1"/>
    <property type="molecule type" value="Genomic_DNA"/>
</dbReference>
<evidence type="ECO:0000313" key="7">
    <source>
        <dbReference type="EMBL" id="GAA1143147.1"/>
    </source>
</evidence>
<keyword evidence="5 6" id="KW-0472">Membrane</keyword>
<feature type="transmembrane region" description="Helical" evidence="6">
    <location>
        <begin position="102"/>
        <end position="122"/>
    </location>
</feature>
<feature type="transmembrane region" description="Helical" evidence="6">
    <location>
        <begin position="333"/>
        <end position="351"/>
    </location>
</feature>
<keyword evidence="8" id="KW-1185">Reference proteome</keyword>
<keyword evidence="2" id="KW-1003">Cell membrane</keyword>
<evidence type="ECO:0000256" key="4">
    <source>
        <dbReference type="ARBA" id="ARBA00022989"/>
    </source>
</evidence>